<dbReference type="Gene3D" id="3.30.700.10">
    <property type="entry name" value="Glycoprotein, Type 4 Pilin"/>
    <property type="match status" value="1"/>
</dbReference>
<name>A0A0K6HTT5_9BURK</name>
<dbReference type="PROSITE" id="PS00409">
    <property type="entry name" value="PROKAR_NTER_METHYL"/>
    <property type="match status" value="1"/>
</dbReference>
<dbReference type="STRING" id="339866.GCA_001418255_00564"/>
<evidence type="ECO:0000256" key="3">
    <source>
        <dbReference type="ARBA" id="ARBA00022692"/>
    </source>
</evidence>
<dbReference type="PANTHER" id="PTHR30093">
    <property type="entry name" value="GENERAL SECRETION PATHWAY PROTEIN G"/>
    <property type="match status" value="1"/>
</dbReference>
<dbReference type="InterPro" id="IPR045584">
    <property type="entry name" value="Pilin-like"/>
</dbReference>
<organism evidence="7 8">
    <name type="scientific">Thiomonas bhubaneswarensis</name>
    <dbReference type="NCBI Taxonomy" id="339866"/>
    <lineage>
        <taxon>Bacteria</taxon>
        <taxon>Pseudomonadati</taxon>
        <taxon>Pseudomonadota</taxon>
        <taxon>Betaproteobacteria</taxon>
        <taxon>Burkholderiales</taxon>
        <taxon>Thiomonas</taxon>
    </lineage>
</organism>
<dbReference type="InterPro" id="IPR012902">
    <property type="entry name" value="N_methyl_site"/>
</dbReference>
<keyword evidence="5 6" id="KW-0472">Membrane</keyword>
<dbReference type="PANTHER" id="PTHR30093:SF44">
    <property type="entry name" value="TYPE II SECRETION SYSTEM CORE PROTEIN G"/>
    <property type="match status" value="1"/>
</dbReference>
<evidence type="ECO:0000313" key="7">
    <source>
        <dbReference type="EMBL" id="CUA94314.1"/>
    </source>
</evidence>
<dbReference type="InterPro" id="IPR000983">
    <property type="entry name" value="Bac_GSPG_pilin"/>
</dbReference>
<dbReference type="NCBIfam" id="TIGR02532">
    <property type="entry name" value="IV_pilin_GFxxxE"/>
    <property type="match status" value="1"/>
</dbReference>
<dbReference type="OrthoDB" id="5296638at2"/>
<gene>
    <name evidence="7" type="ORF">Ga0061069_10240</name>
</gene>
<proteinExistence type="predicted"/>
<keyword evidence="2" id="KW-0488">Methylation</keyword>
<dbReference type="EMBL" id="CYHF01000002">
    <property type="protein sequence ID" value="CUA94314.1"/>
    <property type="molecule type" value="Genomic_DNA"/>
</dbReference>
<reference evidence="8" key="1">
    <citation type="submission" date="2015-08" db="EMBL/GenBank/DDBJ databases">
        <authorList>
            <person name="Varghese N."/>
        </authorList>
    </citation>
    <scope>NUCLEOTIDE SEQUENCE [LARGE SCALE GENOMIC DNA]</scope>
    <source>
        <strain evidence="8">DSM 18181</strain>
    </source>
</reference>
<keyword evidence="3 6" id="KW-0812">Transmembrane</keyword>
<keyword evidence="4 6" id="KW-1133">Transmembrane helix</keyword>
<evidence type="ECO:0000256" key="6">
    <source>
        <dbReference type="SAM" id="Phobius"/>
    </source>
</evidence>
<evidence type="ECO:0000256" key="2">
    <source>
        <dbReference type="ARBA" id="ARBA00022481"/>
    </source>
</evidence>
<evidence type="ECO:0000256" key="4">
    <source>
        <dbReference type="ARBA" id="ARBA00022989"/>
    </source>
</evidence>
<dbReference type="Pfam" id="PF07963">
    <property type="entry name" value="N_methyl"/>
    <property type="match status" value="1"/>
</dbReference>
<dbReference type="GO" id="GO:0015628">
    <property type="term" value="P:protein secretion by the type II secretion system"/>
    <property type="evidence" value="ECO:0007669"/>
    <property type="project" value="InterPro"/>
</dbReference>
<dbReference type="Proteomes" id="UP000183649">
    <property type="component" value="Unassembled WGS sequence"/>
</dbReference>
<accession>A0A0K6HTT5</accession>
<evidence type="ECO:0000313" key="8">
    <source>
        <dbReference type="Proteomes" id="UP000183649"/>
    </source>
</evidence>
<sequence>MCIASVFFHPRQRRARGFTLLELMMAIALVGVLTAIALPIYSGYKLKVQNAQAQQDVVSISAAIESYQTYNRKLPDSLADIGMAGKLDPWGHPYAYYNIEANGRGGARKDKALNPINTDYDLYSMGANGQTQSQISSKVSLDDIIRANNGAYIGLASNY</sequence>
<dbReference type="AlphaFoldDB" id="A0A0K6HTT5"/>
<feature type="transmembrane region" description="Helical" evidence="6">
    <location>
        <begin position="20"/>
        <end position="41"/>
    </location>
</feature>
<dbReference type="GO" id="GO:0016020">
    <property type="term" value="C:membrane"/>
    <property type="evidence" value="ECO:0007669"/>
    <property type="project" value="UniProtKB-SubCell"/>
</dbReference>
<protein>
    <submittedName>
        <fullName evidence="7">Prepilin-type N-terminal cleavage/methylation domain</fullName>
    </submittedName>
</protein>
<comment type="subcellular location">
    <subcellularLocation>
        <location evidence="1">Membrane</location>
        <topology evidence="1">Single-pass membrane protein</topology>
    </subcellularLocation>
</comment>
<evidence type="ECO:0000256" key="5">
    <source>
        <dbReference type="ARBA" id="ARBA00023136"/>
    </source>
</evidence>
<dbReference type="RefSeq" id="WP_055449524.1">
    <property type="nucleotide sequence ID" value="NZ_CYHF01000002.1"/>
</dbReference>
<evidence type="ECO:0000256" key="1">
    <source>
        <dbReference type="ARBA" id="ARBA00004167"/>
    </source>
</evidence>
<dbReference type="GO" id="GO:0015627">
    <property type="term" value="C:type II protein secretion system complex"/>
    <property type="evidence" value="ECO:0007669"/>
    <property type="project" value="InterPro"/>
</dbReference>
<dbReference type="PRINTS" id="PR00813">
    <property type="entry name" value="BCTERIALGSPG"/>
</dbReference>
<keyword evidence="8" id="KW-1185">Reference proteome</keyword>
<dbReference type="SUPFAM" id="SSF54523">
    <property type="entry name" value="Pili subunits"/>
    <property type="match status" value="1"/>
</dbReference>